<protein>
    <submittedName>
        <fullName evidence="2">Uncharacterized protein</fullName>
    </submittedName>
</protein>
<dbReference type="Gene3D" id="2.60.40.10">
    <property type="entry name" value="Immunoglobulins"/>
    <property type="match status" value="2"/>
</dbReference>
<keyword evidence="1" id="KW-0812">Transmembrane</keyword>
<organism evidence="2 3">
    <name type="scientific">Candidatus Yanofskybacteria bacterium GW2011_GWC1_48_11</name>
    <dbReference type="NCBI Taxonomy" id="1619027"/>
    <lineage>
        <taxon>Bacteria</taxon>
        <taxon>Candidatus Yanofskyibacteriota</taxon>
    </lineage>
</organism>
<feature type="transmembrane region" description="Helical" evidence="1">
    <location>
        <begin position="477"/>
        <end position="495"/>
    </location>
</feature>
<dbReference type="Pfam" id="PF18895">
    <property type="entry name" value="T4SS_pilin"/>
    <property type="match status" value="1"/>
</dbReference>
<dbReference type="AlphaFoldDB" id="A0A837IQD7"/>
<evidence type="ECO:0000256" key="1">
    <source>
        <dbReference type="SAM" id="Phobius"/>
    </source>
</evidence>
<evidence type="ECO:0000313" key="2">
    <source>
        <dbReference type="EMBL" id="KKU93672.1"/>
    </source>
</evidence>
<comment type="caution">
    <text evidence="2">The sequence shown here is derived from an EMBL/GenBank/DDBJ whole genome shotgun (WGS) entry which is preliminary data.</text>
</comment>
<proteinExistence type="predicted"/>
<name>A0A837IQD7_9BACT</name>
<keyword evidence="1" id="KW-1133">Transmembrane helix</keyword>
<keyword evidence="1" id="KW-0472">Membrane</keyword>
<dbReference type="InterPro" id="IPR013783">
    <property type="entry name" value="Ig-like_fold"/>
</dbReference>
<accession>A0A837IQD7</accession>
<sequence length="504" mass="51415">MVFPSLAEAANPTVDSISHAPAGNPPAGTVTFTATASDADGDLQKVTIYVDENNDGDYADPGEQTVCTTPPSPCSVTRTYVAGQFIKYYAGARDVAGNLEFSAIPAGTFTLGPPLLPAPNLLSPTNNFTVLTTTPALVWGAVPGAVNYMPNISAIWSPAGGSGGATSIVVPAGILSPGGTYTWNVRACSDVACFAIHPWSVSWTFKVSAGGIDSLTHSPDPVFETTPTVTFTATASAVAPATIQNIRIQVDINDDGGAPEFTFNCPVSPCTGTAGPFAPGIPVSYDAQLTDSLGNLSPVVSNSFGVLSVGGNITIGAISPTSAIEGSVRTFTAPVSVAGGNPGVTSCEFRGTSGLLGPMSLSTIPCTNCTTSINYTFPSDGSFVVWARCTNGVETQNGLGVTINVADVGGGPTTVPIGPIAFPNPLGATSFTDLVKNIIDFLFTMAVIVAPVLLVIAGVIFMTAAGDPSRVSTARRMLLWTVIGFGIILISKGLVEVLRAILGI</sequence>
<dbReference type="Proteomes" id="UP000034462">
    <property type="component" value="Unassembled WGS sequence"/>
</dbReference>
<dbReference type="EMBL" id="LCPH01000001">
    <property type="protein sequence ID" value="KKU93672.1"/>
    <property type="molecule type" value="Genomic_DNA"/>
</dbReference>
<gene>
    <name evidence="2" type="ORF">UY25_C0001G0165</name>
</gene>
<reference evidence="2 3" key="1">
    <citation type="journal article" date="2015" name="Nature">
        <title>rRNA introns, odd ribosomes, and small enigmatic genomes across a large radiation of phyla.</title>
        <authorList>
            <person name="Brown C.T."/>
            <person name="Hug L.A."/>
            <person name="Thomas B.C."/>
            <person name="Sharon I."/>
            <person name="Castelle C.J."/>
            <person name="Singh A."/>
            <person name="Wilkins M.J."/>
            <person name="Williams K.H."/>
            <person name="Banfield J.F."/>
        </authorList>
    </citation>
    <scope>NUCLEOTIDE SEQUENCE [LARGE SCALE GENOMIC DNA]</scope>
</reference>
<evidence type="ECO:0000313" key="3">
    <source>
        <dbReference type="Proteomes" id="UP000034462"/>
    </source>
</evidence>
<feature type="transmembrane region" description="Helical" evidence="1">
    <location>
        <begin position="441"/>
        <end position="465"/>
    </location>
</feature>
<dbReference type="InterPro" id="IPR043993">
    <property type="entry name" value="T4SS_pilin"/>
</dbReference>